<dbReference type="InterPro" id="IPR042099">
    <property type="entry name" value="ANL_N_sf"/>
</dbReference>
<dbReference type="InterPro" id="IPR000873">
    <property type="entry name" value="AMP-dep_synth/lig_dom"/>
</dbReference>
<dbReference type="GO" id="GO:0005777">
    <property type="term" value="C:peroxisome"/>
    <property type="evidence" value="ECO:0007669"/>
    <property type="project" value="UniProtKB-SubCell"/>
</dbReference>
<dbReference type="Proteomes" id="UP001652661">
    <property type="component" value="Chromosome 2R"/>
</dbReference>
<comment type="similarity">
    <text evidence="2">Belongs to the ATP-dependent AMP-binding enzyme family.</text>
</comment>
<feature type="domain" description="AMP-dependent synthetase/ligase" evidence="4">
    <location>
        <begin position="37"/>
        <end position="388"/>
    </location>
</feature>
<dbReference type="Gene3D" id="3.40.50.12780">
    <property type="entry name" value="N-terminal domain of ligase-like"/>
    <property type="match status" value="1"/>
</dbReference>
<accession>A0A6P4JDV5</accession>
<keyword evidence="3" id="KW-0576">Peroxisome</keyword>
<evidence type="ECO:0000256" key="2">
    <source>
        <dbReference type="ARBA" id="ARBA00006432"/>
    </source>
</evidence>
<comment type="subcellular location">
    <subcellularLocation>
        <location evidence="1">Peroxisome</location>
    </subcellularLocation>
</comment>
<dbReference type="InterPro" id="IPR025110">
    <property type="entry name" value="AMP-bd_C"/>
</dbReference>
<reference evidence="6" key="1">
    <citation type="submission" date="2025-05" db="UniProtKB">
        <authorList>
            <consortium name="RefSeq"/>
        </authorList>
    </citation>
    <scope>NUCLEOTIDE SEQUENCE [LARGE SCALE GENOMIC DNA]</scope>
    <source>
        <strain evidence="6">14028-0561.14</strain>
    </source>
</reference>
<dbReference type="GeneID" id="108082329"/>
<dbReference type="FunFam" id="3.30.300.30:FF:000007">
    <property type="entry name" value="4-coumarate--CoA ligase 2"/>
    <property type="match status" value="1"/>
</dbReference>
<dbReference type="Pfam" id="PF13193">
    <property type="entry name" value="AMP-binding_C"/>
    <property type="match status" value="1"/>
</dbReference>
<dbReference type="InterPro" id="IPR045851">
    <property type="entry name" value="AMP-bd_C_sf"/>
</dbReference>
<dbReference type="GO" id="GO:0004467">
    <property type="term" value="F:long-chain fatty acid-CoA ligase activity"/>
    <property type="evidence" value="ECO:0007669"/>
    <property type="project" value="TreeGrafter"/>
</dbReference>
<dbReference type="PANTHER" id="PTHR24096">
    <property type="entry name" value="LONG-CHAIN-FATTY-ACID--COA LIGASE"/>
    <property type="match status" value="1"/>
</dbReference>
<dbReference type="RefSeq" id="XP_017033149.1">
    <property type="nucleotide sequence ID" value="XM_017177660.2"/>
</dbReference>
<dbReference type="OrthoDB" id="10253869at2759"/>
<organism evidence="6 7">
    <name type="scientific">Drosophila kikkawai</name>
    <name type="common">Fruit fly</name>
    <dbReference type="NCBI Taxonomy" id="30033"/>
    <lineage>
        <taxon>Eukaryota</taxon>
        <taxon>Metazoa</taxon>
        <taxon>Ecdysozoa</taxon>
        <taxon>Arthropoda</taxon>
        <taxon>Hexapoda</taxon>
        <taxon>Insecta</taxon>
        <taxon>Pterygota</taxon>
        <taxon>Neoptera</taxon>
        <taxon>Endopterygota</taxon>
        <taxon>Diptera</taxon>
        <taxon>Brachycera</taxon>
        <taxon>Muscomorpha</taxon>
        <taxon>Ephydroidea</taxon>
        <taxon>Drosophilidae</taxon>
        <taxon>Drosophila</taxon>
        <taxon>Sophophora</taxon>
    </lineage>
</organism>
<evidence type="ECO:0000259" key="5">
    <source>
        <dbReference type="Pfam" id="PF13193"/>
    </source>
</evidence>
<gene>
    <name evidence="7" type="primary">LOC108082329</name>
</gene>
<sequence>MAQTPVSFDEKEKIWSGPHRKTMSKDETSLGEIIFQNMRASPNNICQICDVDGVSVTFDQALTWAIRMAQFFKKKGLGHNDVIGILAENSTLLMPLGVACLMNGTPFHTVNPMWNEALICHILSLTKPLLIFCDGNAYEKIYKATIEWQPEIYILRDHVEGVPSIKTLLDPTTSEGSYQPEPLREGGDQTVAMLCSSGTTALPKAVCISNSRLMPLQGVSSGSVIFTWGTLSWISGLWGLVNSTALNCTRIISRKPFSAEYLVHLVENYKINVIGLPPSHVYDLVNCPMATSRSLGSIRLLICGGGVASTAILQRCQKLCENGTVSNTYAMSETGTICRAGGLTHGGTVGRPVPGYRIRIVDEQGVSQGHNQIGEIYVHSGLGWKGYYGNSEESRRMQDPDGWFHTGDLGYFDEQNFLFVVDRKKEILKYQQRPYWPAEIEKVILELPQVENVCVVGIFDEEVGDKAGALVVRSNETNISAKEIVNHVAKRLPELRRQLHAGVKFTNKLPLNANGKIMRKEARDLFNALGDLSNDKF</sequence>
<evidence type="ECO:0000313" key="7">
    <source>
        <dbReference type="RefSeq" id="XP_017033149.1"/>
    </source>
</evidence>
<dbReference type="Pfam" id="PF00501">
    <property type="entry name" value="AMP-binding"/>
    <property type="match status" value="1"/>
</dbReference>
<evidence type="ECO:0000256" key="1">
    <source>
        <dbReference type="ARBA" id="ARBA00004275"/>
    </source>
</evidence>
<reference evidence="7" key="2">
    <citation type="submission" date="2025-08" db="UniProtKB">
        <authorList>
            <consortium name="RefSeq"/>
        </authorList>
    </citation>
    <scope>IDENTIFICATION</scope>
    <source>
        <strain evidence="7">14028-0561.14</strain>
        <tissue evidence="7">Whole fly</tissue>
    </source>
</reference>
<dbReference type="Gene3D" id="3.30.300.30">
    <property type="match status" value="1"/>
</dbReference>
<keyword evidence="6" id="KW-1185">Reference proteome</keyword>
<name>A0A6P4JDV5_DROKI</name>
<dbReference type="CDD" id="cd05911">
    <property type="entry name" value="Firefly_Luc_like"/>
    <property type="match status" value="1"/>
</dbReference>
<dbReference type="AlphaFoldDB" id="A0A6P4JDV5"/>
<dbReference type="GO" id="GO:0046949">
    <property type="term" value="P:fatty-acyl-CoA biosynthetic process"/>
    <property type="evidence" value="ECO:0007669"/>
    <property type="project" value="TreeGrafter"/>
</dbReference>
<feature type="domain" description="AMP-binding enzyme C-terminal" evidence="5">
    <location>
        <begin position="439"/>
        <end position="516"/>
    </location>
</feature>
<evidence type="ECO:0000256" key="3">
    <source>
        <dbReference type="ARBA" id="ARBA00023140"/>
    </source>
</evidence>
<protein>
    <submittedName>
        <fullName evidence="7">Uncharacterized protein</fullName>
    </submittedName>
</protein>
<proteinExistence type="inferred from homology"/>
<dbReference type="PANTHER" id="PTHR24096:SF353">
    <property type="entry name" value="GH16244P-RELATED"/>
    <property type="match status" value="1"/>
</dbReference>
<evidence type="ECO:0000259" key="4">
    <source>
        <dbReference type="Pfam" id="PF00501"/>
    </source>
</evidence>
<dbReference type="FunFam" id="3.40.50.12780:FF:000025">
    <property type="entry name" value="luciferin 4-monooxygenase"/>
    <property type="match status" value="1"/>
</dbReference>
<dbReference type="SUPFAM" id="SSF56801">
    <property type="entry name" value="Acetyl-CoA synthetase-like"/>
    <property type="match status" value="1"/>
</dbReference>
<evidence type="ECO:0000313" key="6">
    <source>
        <dbReference type="Proteomes" id="UP001652661"/>
    </source>
</evidence>